<organism evidence="2 3">
    <name type="scientific">Adineta ricciae</name>
    <name type="common">Rotifer</name>
    <dbReference type="NCBI Taxonomy" id="249248"/>
    <lineage>
        <taxon>Eukaryota</taxon>
        <taxon>Metazoa</taxon>
        <taxon>Spiralia</taxon>
        <taxon>Gnathifera</taxon>
        <taxon>Rotifera</taxon>
        <taxon>Eurotatoria</taxon>
        <taxon>Bdelloidea</taxon>
        <taxon>Adinetida</taxon>
        <taxon>Adinetidae</taxon>
        <taxon>Adineta</taxon>
    </lineage>
</organism>
<dbReference type="AlphaFoldDB" id="A0A816AJJ7"/>
<evidence type="ECO:0000313" key="3">
    <source>
        <dbReference type="Proteomes" id="UP000663828"/>
    </source>
</evidence>
<reference evidence="2" key="1">
    <citation type="submission" date="2021-02" db="EMBL/GenBank/DDBJ databases">
        <authorList>
            <person name="Nowell W R."/>
        </authorList>
    </citation>
    <scope>NUCLEOTIDE SEQUENCE</scope>
</reference>
<dbReference type="CDD" id="cd07379">
    <property type="entry name" value="MPP_239FB"/>
    <property type="match status" value="1"/>
</dbReference>
<dbReference type="SUPFAM" id="SSF56300">
    <property type="entry name" value="Metallo-dependent phosphatases"/>
    <property type="match status" value="1"/>
</dbReference>
<keyword evidence="3" id="KW-1185">Reference proteome</keyword>
<dbReference type="PANTHER" id="PTHR12905">
    <property type="entry name" value="METALLOPHOSPHOESTERASE"/>
    <property type="match status" value="1"/>
</dbReference>
<dbReference type="GO" id="GO:0016787">
    <property type="term" value="F:hydrolase activity"/>
    <property type="evidence" value="ECO:0007669"/>
    <property type="project" value="InterPro"/>
</dbReference>
<dbReference type="EMBL" id="CAJNOJ010000064">
    <property type="protein sequence ID" value="CAF1010600.1"/>
    <property type="molecule type" value="Genomic_DNA"/>
</dbReference>
<protein>
    <recommendedName>
        <fullName evidence="4">Calcineurin-like phosphoesterase domain-containing protein</fullName>
    </recommendedName>
</protein>
<dbReference type="InterPro" id="IPR051693">
    <property type="entry name" value="UPF0046_metallophosphoest"/>
</dbReference>
<dbReference type="PANTHER" id="PTHR12905:SF0">
    <property type="entry name" value="CALCINEURIN-LIKE PHOSPHOESTERASE DOMAIN-CONTAINING PROTEIN"/>
    <property type="match status" value="1"/>
</dbReference>
<evidence type="ECO:0008006" key="4">
    <source>
        <dbReference type="Google" id="ProtNLM"/>
    </source>
</evidence>
<dbReference type="Proteomes" id="UP000663828">
    <property type="component" value="Unassembled WGS sequence"/>
</dbReference>
<comment type="caution">
    <text evidence="2">The sequence shown here is derived from an EMBL/GenBank/DDBJ whole genome shotgun (WGS) entry which is preliminary data.</text>
</comment>
<dbReference type="OrthoDB" id="9970068at2759"/>
<dbReference type="EMBL" id="CAJNOR010006564">
    <property type="protein sequence ID" value="CAF1598448.1"/>
    <property type="molecule type" value="Genomic_DNA"/>
</dbReference>
<accession>A0A816AJJ7</accession>
<name>A0A816AJJ7_ADIRI</name>
<proteinExistence type="predicted"/>
<dbReference type="InterPro" id="IPR029052">
    <property type="entry name" value="Metallo-depent_PP-like"/>
</dbReference>
<dbReference type="Proteomes" id="UP000663852">
    <property type="component" value="Unassembled WGS sequence"/>
</dbReference>
<gene>
    <name evidence="1" type="ORF">EDS130_LOCUS15371</name>
    <name evidence="2" type="ORF">XAT740_LOCUS47395</name>
</gene>
<evidence type="ECO:0000313" key="1">
    <source>
        <dbReference type="EMBL" id="CAF1010600.1"/>
    </source>
</evidence>
<evidence type="ECO:0000313" key="2">
    <source>
        <dbReference type="EMBL" id="CAF1598448.1"/>
    </source>
</evidence>
<dbReference type="Gene3D" id="3.60.21.10">
    <property type="match status" value="1"/>
</dbReference>
<sequence length="309" mass="35536">MFKLSTYLWCCCLRGCHVPRVRGHPLAVLHHLTDFPPNEDADIVVPSHLDHHYGSGTEDDPFVIYRNSNLIGQTDLQRLRLVCISDTHNEIHRIHIPDGDVFIHCGDAVRFRTCSRDIRVFNDFVGTLPHRHKIFISGNHCICLDPEHPEQTQQILSNMTYLQDQLIDIKGVQIYGSPWRPKRGIIYPAEAFGYDPQLIRDDVWSHIPEDIDILLTHGPPYSVRDYHPLTAERIGCPGLLDEVVTRVRPRIHLFGHMHECHGASLYRSEDNQTLEGEYSHDKSNEILFVNLAIHQGKTLGEAVVIDYYY</sequence>